<dbReference type="EMBL" id="FRBH01000008">
    <property type="protein sequence ID" value="SHL33549.1"/>
    <property type="molecule type" value="Genomic_DNA"/>
</dbReference>
<dbReference type="InterPro" id="IPR038765">
    <property type="entry name" value="Papain-like_cys_pep_sf"/>
</dbReference>
<keyword evidence="5" id="KW-1185">Reference proteome</keyword>
<reference evidence="2" key="1">
    <citation type="journal article" date="2014" name="Int. J. Syst. Evol. Microbiol.">
        <title>Complete genome of a new Firmicutes species belonging to the dominant human colonic microbiota ('Ruminococcus bicirculans') reveals two chromosomes and a selective capacity to utilize plant glucans.</title>
        <authorList>
            <consortium name="NISC Comparative Sequencing Program"/>
            <person name="Wegmann U."/>
            <person name="Louis P."/>
            <person name="Goesmann A."/>
            <person name="Henrissat B."/>
            <person name="Duncan S.H."/>
            <person name="Flint H.J."/>
        </authorList>
    </citation>
    <scope>NUCLEOTIDE SEQUENCE</scope>
    <source>
        <strain evidence="2">CGMCC 1.12707</strain>
    </source>
</reference>
<dbReference type="InterPro" id="IPR024618">
    <property type="entry name" value="DUF3857"/>
</dbReference>
<accession>A0A1M6ZT12</accession>
<dbReference type="EMBL" id="BMFL01000004">
    <property type="protein sequence ID" value="GGE92623.1"/>
    <property type="molecule type" value="Genomic_DNA"/>
</dbReference>
<dbReference type="SUPFAM" id="SSF54001">
    <property type="entry name" value="Cysteine proteinases"/>
    <property type="match status" value="1"/>
</dbReference>
<name>A0A1M6ZT12_9FLAO</name>
<dbReference type="AlphaFoldDB" id="A0A1M6ZT12"/>
<reference evidence="5" key="4">
    <citation type="journal article" date="2019" name="Int. J. Syst. Evol. Microbiol.">
        <title>The Global Catalogue of Microorganisms (GCM) 10K type strain sequencing project: providing services to taxonomists for standard genome sequencing and annotation.</title>
        <authorList>
            <consortium name="The Broad Institute Genomics Platform"/>
            <consortium name="The Broad Institute Genome Sequencing Center for Infectious Disease"/>
            <person name="Wu L."/>
            <person name="Ma J."/>
        </authorList>
    </citation>
    <scope>NUCLEOTIDE SEQUENCE [LARGE SCALE GENOMIC DNA]</scope>
    <source>
        <strain evidence="5">CGMCC 1.12707</strain>
    </source>
</reference>
<dbReference type="Gene3D" id="3.10.620.30">
    <property type="match status" value="1"/>
</dbReference>
<reference evidence="3" key="3">
    <citation type="submission" date="2016-11" db="EMBL/GenBank/DDBJ databases">
        <authorList>
            <person name="Jaros S."/>
            <person name="Januszkiewicz K."/>
            <person name="Wedrychowicz H."/>
        </authorList>
    </citation>
    <scope>NUCLEOTIDE SEQUENCE [LARGE SCALE GENOMIC DNA]</scope>
    <source>
        <strain evidence="3">DSM 27989</strain>
    </source>
</reference>
<dbReference type="Gene3D" id="2.60.120.1130">
    <property type="match status" value="1"/>
</dbReference>
<dbReference type="Proteomes" id="UP000650994">
    <property type="component" value="Unassembled WGS sequence"/>
</dbReference>
<dbReference type="Proteomes" id="UP000184120">
    <property type="component" value="Unassembled WGS sequence"/>
</dbReference>
<evidence type="ECO:0000313" key="2">
    <source>
        <dbReference type="EMBL" id="GGE92623.1"/>
    </source>
</evidence>
<evidence type="ECO:0000313" key="5">
    <source>
        <dbReference type="Proteomes" id="UP000650994"/>
    </source>
</evidence>
<dbReference type="Pfam" id="PF12969">
    <property type="entry name" value="DUF3857"/>
    <property type="match status" value="1"/>
</dbReference>
<reference evidence="4" key="2">
    <citation type="submission" date="2016-11" db="EMBL/GenBank/DDBJ databases">
        <authorList>
            <person name="Varghese N."/>
            <person name="Submissions S."/>
        </authorList>
    </citation>
    <scope>NUCLEOTIDE SEQUENCE [LARGE SCALE GENOMIC DNA]</scope>
    <source>
        <strain evidence="4">DSM 27989</strain>
    </source>
</reference>
<dbReference type="STRING" id="1434701.SAMN05443634_10842"/>
<evidence type="ECO:0000259" key="1">
    <source>
        <dbReference type="Pfam" id="PF12969"/>
    </source>
</evidence>
<organism evidence="3 4">
    <name type="scientific">Chishuiella changwenlii</name>
    <dbReference type="NCBI Taxonomy" id="1434701"/>
    <lineage>
        <taxon>Bacteria</taxon>
        <taxon>Pseudomonadati</taxon>
        <taxon>Bacteroidota</taxon>
        <taxon>Flavobacteriia</taxon>
        <taxon>Flavobacteriales</taxon>
        <taxon>Weeksellaceae</taxon>
        <taxon>Chishuiella</taxon>
    </lineage>
</organism>
<gene>
    <name evidence="2" type="ORF">GCM10010984_07840</name>
    <name evidence="3" type="ORF">SAMN05443634_10842</name>
</gene>
<proteinExistence type="predicted"/>
<dbReference type="OrthoDB" id="8595007at2"/>
<evidence type="ECO:0000313" key="4">
    <source>
        <dbReference type="Proteomes" id="UP000184120"/>
    </source>
</evidence>
<feature type="domain" description="DUF3857" evidence="1">
    <location>
        <begin position="54"/>
        <end position="211"/>
    </location>
</feature>
<evidence type="ECO:0000313" key="3">
    <source>
        <dbReference type="EMBL" id="SHL33549.1"/>
    </source>
</evidence>
<dbReference type="RefSeq" id="WP_072932607.1">
    <property type="nucleotide sequence ID" value="NZ_BMFL01000004.1"/>
</dbReference>
<reference evidence="2" key="5">
    <citation type="submission" date="2024-05" db="EMBL/GenBank/DDBJ databases">
        <authorList>
            <person name="Sun Q."/>
            <person name="Zhou Y."/>
        </authorList>
    </citation>
    <scope>NUCLEOTIDE SEQUENCE</scope>
    <source>
        <strain evidence="2">CGMCC 1.12707</strain>
    </source>
</reference>
<dbReference type="Gene3D" id="2.60.40.3140">
    <property type="match status" value="1"/>
</dbReference>
<sequence length="631" mass="72486">MNKILLLTTFFIANFCYSQDYSADKIPANLLQDAYAVVRQKNETVELSKIDELKYTEDVVITVLSKAGDSYVGAYTNYSPSTKINLFEASLYDASGKEIKKFKSKDFGDQSNVDGGQMYTDDRVKYLSFTPTTYPYTIHYKIVTITKNTIFIPRWFPIGASNLSIEQANYQFTNKTDSKIRFSEKNLNNYQVQKIGDSNQVTYSLTNIPAFEEEDNMINSRNIFPNVIVASDQINIAGIKGKFDNWNDYGKWFYENLINGKLDFTPTQKAFFQDLVKDAKTDREKVQILYKHMQNKVRYIGVQLGIGGLSPFPTSYVENKSYGDCKALSNYMIGMLDAVNIKAYHTVIYGNSNAMDIDDEMVYHQGNHMIVYVPLKEENIWLEATSQTSPFNYLGRFTSDRKAFIIEENGGKIISTQHFNPEDNQLLVNGKASILANGTLNFEFSEVSKGLIYENYSSYSRLTEKDLNLRLKNRFSDLQGINFKKKEFDNSLENAVFTSNFDFSVPNYAKIQGNNIIINMIPVNREETSVKKAKLRKFDFKIQSGYVDEVSYILTLPEGYKLPTLFLPIIIKSDFGEYSLQITPKEKNNFEVKRVYKQLAGTFAKEKYNDYVDFRRQIAGYDNTKILLEKL</sequence>
<protein>
    <recommendedName>
        <fullName evidence="1">DUF3857 domain-containing protein</fullName>
    </recommendedName>
</protein>